<dbReference type="SUPFAM" id="SSF46785">
    <property type="entry name" value="Winged helix' DNA-binding domain"/>
    <property type="match status" value="1"/>
</dbReference>
<name>A0A3E0VAW4_9MICO</name>
<dbReference type="SMART" id="SM00347">
    <property type="entry name" value="HTH_MARR"/>
    <property type="match status" value="1"/>
</dbReference>
<dbReference type="PROSITE" id="PS01117">
    <property type="entry name" value="HTH_MARR_1"/>
    <property type="match status" value="1"/>
</dbReference>
<evidence type="ECO:0000256" key="1">
    <source>
        <dbReference type="ARBA" id="ARBA00023015"/>
    </source>
</evidence>
<comment type="caution">
    <text evidence="5">The sequence shown here is derived from an EMBL/GenBank/DDBJ whole genome shotgun (WGS) entry which is preliminary data.</text>
</comment>
<dbReference type="GO" id="GO:0006950">
    <property type="term" value="P:response to stress"/>
    <property type="evidence" value="ECO:0007669"/>
    <property type="project" value="TreeGrafter"/>
</dbReference>
<dbReference type="Proteomes" id="UP000256709">
    <property type="component" value="Unassembled WGS sequence"/>
</dbReference>
<evidence type="ECO:0000259" key="4">
    <source>
        <dbReference type="PROSITE" id="PS50995"/>
    </source>
</evidence>
<evidence type="ECO:0000313" key="6">
    <source>
        <dbReference type="Proteomes" id="UP000256709"/>
    </source>
</evidence>
<keyword evidence="2" id="KW-0238">DNA-binding</keyword>
<dbReference type="AlphaFoldDB" id="A0A3E0VAW4"/>
<keyword evidence="3" id="KW-0804">Transcription</keyword>
<dbReference type="OrthoDB" id="8635520at2"/>
<accession>A0A3E0VAW4</accession>
<dbReference type="InterPro" id="IPR036390">
    <property type="entry name" value="WH_DNA-bd_sf"/>
</dbReference>
<dbReference type="GO" id="GO:0003700">
    <property type="term" value="F:DNA-binding transcription factor activity"/>
    <property type="evidence" value="ECO:0007669"/>
    <property type="project" value="InterPro"/>
</dbReference>
<reference evidence="5 6" key="1">
    <citation type="submission" date="2017-04" db="EMBL/GenBank/DDBJ databases">
        <title>Comparative genome analysis of Subtercola boreus.</title>
        <authorList>
            <person name="Cho Y.-J."/>
            <person name="Cho A."/>
            <person name="Kim O.-S."/>
            <person name="Lee J.-I."/>
        </authorList>
    </citation>
    <scope>NUCLEOTIDE SEQUENCE [LARGE SCALE GENOMIC DNA]</scope>
    <source>
        <strain evidence="5 6">P27444</strain>
    </source>
</reference>
<proteinExistence type="predicted"/>
<dbReference type="PANTHER" id="PTHR33164:SF43">
    <property type="entry name" value="HTH-TYPE TRANSCRIPTIONAL REPRESSOR YETL"/>
    <property type="match status" value="1"/>
</dbReference>
<dbReference type="RefSeq" id="WP_116284594.1">
    <property type="nucleotide sequence ID" value="NZ_NBXA01000034.1"/>
</dbReference>
<dbReference type="PANTHER" id="PTHR33164">
    <property type="entry name" value="TRANSCRIPTIONAL REGULATOR, MARR FAMILY"/>
    <property type="match status" value="1"/>
</dbReference>
<dbReference type="GO" id="GO:0003677">
    <property type="term" value="F:DNA binding"/>
    <property type="evidence" value="ECO:0007669"/>
    <property type="project" value="UniProtKB-KW"/>
</dbReference>
<dbReference type="Pfam" id="PF12802">
    <property type="entry name" value="MarR_2"/>
    <property type="match status" value="1"/>
</dbReference>
<dbReference type="InterPro" id="IPR036388">
    <property type="entry name" value="WH-like_DNA-bd_sf"/>
</dbReference>
<dbReference type="PRINTS" id="PR00598">
    <property type="entry name" value="HTHMARR"/>
</dbReference>
<evidence type="ECO:0000256" key="2">
    <source>
        <dbReference type="ARBA" id="ARBA00023125"/>
    </source>
</evidence>
<feature type="domain" description="HTH marR-type" evidence="4">
    <location>
        <begin position="1"/>
        <end position="136"/>
    </location>
</feature>
<protein>
    <recommendedName>
        <fullName evidence="4">HTH marR-type domain-containing protein</fullName>
    </recommendedName>
</protein>
<dbReference type="InterPro" id="IPR039422">
    <property type="entry name" value="MarR/SlyA-like"/>
</dbReference>
<keyword evidence="1" id="KW-0805">Transcription regulation</keyword>
<organism evidence="5 6">
    <name type="scientific">Subtercola boreus</name>
    <dbReference type="NCBI Taxonomy" id="120213"/>
    <lineage>
        <taxon>Bacteria</taxon>
        <taxon>Bacillati</taxon>
        <taxon>Actinomycetota</taxon>
        <taxon>Actinomycetes</taxon>
        <taxon>Micrococcales</taxon>
        <taxon>Microbacteriaceae</taxon>
        <taxon>Subtercola</taxon>
    </lineage>
</organism>
<dbReference type="EMBL" id="NBXA01000034">
    <property type="protein sequence ID" value="RFA06954.1"/>
    <property type="molecule type" value="Genomic_DNA"/>
</dbReference>
<dbReference type="InterPro" id="IPR023187">
    <property type="entry name" value="Tscrpt_reg_MarR-type_CS"/>
</dbReference>
<gene>
    <name evidence="5" type="ORF">B7R21_17730</name>
</gene>
<evidence type="ECO:0000313" key="5">
    <source>
        <dbReference type="EMBL" id="RFA06954.1"/>
    </source>
</evidence>
<dbReference type="Gene3D" id="1.10.10.10">
    <property type="entry name" value="Winged helix-like DNA-binding domain superfamily/Winged helix DNA-binding domain"/>
    <property type="match status" value="1"/>
</dbReference>
<sequence>MNEQADQVWASMLTVVTHNLEGYRRLVSDEVGLSFSRVRVLRRLSAAPLTMGGLAEAAGMDAPAASVAVNELERRGLVARATDPANRRVRMVALTAEGRLMLERVNAVRPVAPPEFEVLGAGELEQLAGILSRLEEEST</sequence>
<dbReference type="PROSITE" id="PS50995">
    <property type="entry name" value="HTH_MARR_2"/>
    <property type="match status" value="1"/>
</dbReference>
<dbReference type="InterPro" id="IPR000835">
    <property type="entry name" value="HTH_MarR-typ"/>
</dbReference>
<evidence type="ECO:0000256" key="3">
    <source>
        <dbReference type="ARBA" id="ARBA00023163"/>
    </source>
</evidence>